<dbReference type="GO" id="GO:0001731">
    <property type="term" value="P:formation of translation preinitiation complex"/>
    <property type="evidence" value="ECO:0007669"/>
    <property type="project" value="InterPro"/>
</dbReference>
<dbReference type="InterPro" id="IPR039757">
    <property type="entry name" value="EIF2D"/>
</dbReference>
<feature type="region of interest" description="Disordered" evidence="1">
    <location>
        <begin position="32"/>
        <end position="53"/>
    </location>
</feature>
<dbReference type="GeneID" id="68109540"/>
<dbReference type="PROSITE" id="PS50296">
    <property type="entry name" value="SUI1"/>
    <property type="match status" value="1"/>
</dbReference>
<sequence length="680" mass="75940">MFKKSILKCTQSHLLKASDKKKLLKQLQEQYPNVPTPSELDHDDTQNINNESVSSSSLSLSSSLENNINPWKLLLPLKSQNVQSCKLVAYLQSPEQQPTEEIVIAKNVPNKKKKQQQMQKQMLRASQDIQTFNVITVDNIPMFFSIEKDEFYFPTIFALQIAPNLVDTIYISQPVSHYLLQGADLMKPGVSRNQKNQNLQLAGGDKLNNGGSNGGIGTFKTGDIRSIQIRGNPVPFAVGEMVMDYSEFSSSDKGKCMEVVHIFGDYLWQYGTNHASSSYSPPDGFTSQIIEVTVTSDTDASSSQGTETASTEASKESIKKEETLEESNEDDNDNDDKEGEEPENSSNTTDIKPEEMDQLLESYFISTLKSGIEDDQLPMEGSGFYTKMFEFSDDIILDIKKSTYKKWTKFLKQMQKDNIVKVKDVKGTLFVTNVNRSHPKYVAAKELKRKAAVASSSSGSSSKSVQIVTLKKAPSPLLPIFGGQAAKDKLFAEKEVKDCLLKYCQDAKIFNNGRVKIDELIYSKIFKSGKSKNVRIEEMVPIQVIMEHLLNEMIDHYAVTYDGNEEETAIFKGTCPGIKLEADKIMGNKVITKVDGVSLIINNPDLNCVAFEELVKKLKSKCSASIKTNTSTLPTVGLREPDITIQGNHIVTVQQILTQEYGFPLKHIFTTDHTAKKKKK</sequence>
<dbReference type="VEuPathDB" id="AmoebaDB:NfTy_042520"/>
<reference evidence="3 4" key="1">
    <citation type="journal article" date="2019" name="Sci. Rep.">
        <title>Nanopore sequencing improves the draft genome of the human pathogenic amoeba Naegleria fowleri.</title>
        <authorList>
            <person name="Liechti N."/>
            <person name="Schurch N."/>
            <person name="Bruggmann R."/>
            <person name="Wittwer M."/>
        </authorList>
    </citation>
    <scope>NUCLEOTIDE SEQUENCE [LARGE SCALE GENOMIC DNA]</scope>
    <source>
        <strain evidence="3 4">ATCC 30894</strain>
    </source>
</reference>
<accession>A0A6A5BUY6</accession>
<feature type="domain" description="SUI1" evidence="2">
    <location>
        <begin position="578"/>
        <end position="661"/>
    </location>
</feature>
<feature type="region of interest" description="Disordered" evidence="1">
    <location>
        <begin position="296"/>
        <end position="353"/>
    </location>
</feature>
<dbReference type="NCBIfam" id="TIGR00451">
    <property type="entry name" value="unchar_dom_2"/>
    <property type="match status" value="1"/>
</dbReference>
<protein>
    <recommendedName>
        <fullName evidence="2">SUI1 domain-containing protein</fullName>
    </recommendedName>
</protein>
<dbReference type="InterPro" id="IPR057429">
    <property type="entry name" value="WH_eIF2D"/>
</dbReference>
<dbReference type="Pfam" id="PF26292">
    <property type="entry name" value="PUA_elF2D"/>
    <property type="match status" value="1"/>
</dbReference>
<gene>
    <name evidence="3" type="ORF">FDP41_002322</name>
</gene>
<dbReference type="InterPro" id="IPR036877">
    <property type="entry name" value="SUI1_dom_sf"/>
</dbReference>
<dbReference type="GO" id="GO:0003743">
    <property type="term" value="F:translation initiation factor activity"/>
    <property type="evidence" value="ECO:0007669"/>
    <property type="project" value="InterPro"/>
</dbReference>
<feature type="compositionally biased region" description="Acidic residues" evidence="1">
    <location>
        <begin position="323"/>
        <end position="343"/>
    </location>
</feature>
<evidence type="ECO:0000259" key="2">
    <source>
        <dbReference type="PROSITE" id="PS50296"/>
    </source>
</evidence>
<name>A0A6A5BUY6_NAEFO</name>
<dbReference type="InterPro" id="IPR001950">
    <property type="entry name" value="SUI1"/>
</dbReference>
<dbReference type="Pfam" id="PF25304">
    <property type="entry name" value="WHD_eIF2D"/>
    <property type="match status" value="1"/>
</dbReference>
<dbReference type="InterPro" id="IPR015947">
    <property type="entry name" value="PUA-like_sf"/>
</dbReference>
<dbReference type="InterPro" id="IPR048248">
    <property type="entry name" value="PUA_eIF2d-like"/>
</dbReference>
<dbReference type="AlphaFoldDB" id="A0A6A5BUY6"/>
<comment type="caution">
    <text evidence="3">The sequence shown here is derived from an EMBL/GenBank/DDBJ whole genome shotgun (WGS) entry which is preliminary data.</text>
</comment>
<dbReference type="SUPFAM" id="SSF55159">
    <property type="entry name" value="eIF1-like"/>
    <property type="match status" value="1"/>
</dbReference>
<dbReference type="EMBL" id="VFQX01000029">
    <property type="protein sequence ID" value="KAF0978502.1"/>
    <property type="molecule type" value="Genomic_DNA"/>
</dbReference>
<dbReference type="Gene3D" id="3.30.780.10">
    <property type="entry name" value="SUI1-like domain"/>
    <property type="match status" value="1"/>
</dbReference>
<dbReference type="PANTHER" id="PTHR12217:SF4">
    <property type="entry name" value="EUKARYOTIC TRANSLATION INITIATION FACTOR 2D"/>
    <property type="match status" value="1"/>
</dbReference>
<dbReference type="GO" id="GO:0003723">
    <property type="term" value="F:RNA binding"/>
    <property type="evidence" value="ECO:0007669"/>
    <property type="project" value="InterPro"/>
</dbReference>
<dbReference type="RefSeq" id="XP_044563215.1">
    <property type="nucleotide sequence ID" value="XM_044705504.1"/>
</dbReference>
<feature type="compositionally biased region" description="Basic and acidic residues" evidence="1">
    <location>
        <begin position="313"/>
        <end position="322"/>
    </location>
</feature>
<dbReference type="CDD" id="cd21156">
    <property type="entry name" value="PUA_eIF2d-like"/>
    <property type="match status" value="1"/>
</dbReference>
<evidence type="ECO:0000313" key="4">
    <source>
        <dbReference type="Proteomes" id="UP000444721"/>
    </source>
</evidence>
<proteinExistence type="predicted"/>
<dbReference type="OrthoDB" id="199771at2759"/>
<dbReference type="Gene3D" id="3.10.400.20">
    <property type="match status" value="1"/>
</dbReference>
<dbReference type="VEuPathDB" id="AmoebaDB:NF0007920"/>
<dbReference type="InterPro" id="IPR004521">
    <property type="entry name" value="Uncharacterised_CHP00451"/>
</dbReference>
<dbReference type="OMA" id="MFFSIEK"/>
<dbReference type="VEuPathDB" id="AmoebaDB:FDP41_002322"/>
<evidence type="ECO:0000256" key="1">
    <source>
        <dbReference type="SAM" id="MobiDB-lite"/>
    </source>
</evidence>
<dbReference type="Pfam" id="PF01253">
    <property type="entry name" value="SUI1"/>
    <property type="match status" value="1"/>
</dbReference>
<evidence type="ECO:0000313" key="3">
    <source>
        <dbReference type="EMBL" id="KAF0978502.1"/>
    </source>
</evidence>
<dbReference type="SUPFAM" id="SSF88697">
    <property type="entry name" value="PUA domain-like"/>
    <property type="match status" value="1"/>
</dbReference>
<organism evidence="3 4">
    <name type="scientific">Naegleria fowleri</name>
    <name type="common">Brain eating amoeba</name>
    <dbReference type="NCBI Taxonomy" id="5763"/>
    <lineage>
        <taxon>Eukaryota</taxon>
        <taxon>Discoba</taxon>
        <taxon>Heterolobosea</taxon>
        <taxon>Tetramitia</taxon>
        <taxon>Eutetramitia</taxon>
        <taxon>Vahlkampfiidae</taxon>
        <taxon>Naegleria</taxon>
    </lineage>
</organism>
<keyword evidence="4" id="KW-1185">Reference proteome</keyword>
<dbReference type="PANTHER" id="PTHR12217">
    <property type="entry name" value="EUKARYOTIC TRANSLATION INITIATION FACTOR 2D"/>
    <property type="match status" value="1"/>
</dbReference>
<dbReference type="Proteomes" id="UP000444721">
    <property type="component" value="Unassembled WGS sequence"/>
</dbReference>